<evidence type="ECO:0000313" key="3">
    <source>
        <dbReference type="Proteomes" id="UP000229342"/>
    </source>
</evidence>
<sequence>MKKIRIQRVTGKVNEKYKGLFWGLVCSFFALSVLYVYYVNTAAMNGVAWEDTARQARVTESTISELESTYLSQKRTVTLALASELGFENTKRVTFLTPRPVEVSVR</sequence>
<evidence type="ECO:0008006" key="4">
    <source>
        <dbReference type="Google" id="ProtNLM"/>
    </source>
</evidence>
<evidence type="ECO:0000256" key="1">
    <source>
        <dbReference type="SAM" id="Phobius"/>
    </source>
</evidence>
<organism evidence="2 3">
    <name type="scientific">Candidatus Taylorbacteria bacterium CG11_big_fil_rev_8_21_14_0_20_46_11</name>
    <dbReference type="NCBI Taxonomy" id="1975025"/>
    <lineage>
        <taxon>Bacteria</taxon>
        <taxon>Candidatus Tayloriibacteriota</taxon>
    </lineage>
</organism>
<accession>A0A2H0KD20</accession>
<dbReference type="EMBL" id="PCVG01000010">
    <property type="protein sequence ID" value="PIQ69139.1"/>
    <property type="molecule type" value="Genomic_DNA"/>
</dbReference>
<proteinExistence type="predicted"/>
<name>A0A2H0KD20_9BACT</name>
<evidence type="ECO:0000313" key="2">
    <source>
        <dbReference type="EMBL" id="PIQ69139.1"/>
    </source>
</evidence>
<keyword evidence="1" id="KW-0472">Membrane</keyword>
<feature type="transmembrane region" description="Helical" evidence="1">
    <location>
        <begin position="20"/>
        <end position="38"/>
    </location>
</feature>
<gene>
    <name evidence="2" type="ORF">COV91_00390</name>
</gene>
<dbReference type="Proteomes" id="UP000229342">
    <property type="component" value="Unassembled WGS sequence"/>
</dbReference>
<reference evidence="2 3" key="1">
    <citation type="submission" date="2017-09" db="EMBL/GenBank/DDBJ databases">
        <title>Depth-based differentiation of microbial function through sediment-hosted aquifers and enrichment of novel symbionts in the deep terrestrial subsurface.</title>
        <authorList>
            <person name="Probst A.J."/>
            <person name="Ladd B."/>
            <person name="Jarett J.K."/>
            <person name="Geller-Mcgrath D.E."/>
            <person name="Sieber C.M."/>
            <person name="Emerson J.B."/>
            <person name="Anantharaman K."/>
            <person name="Thomas B.C."/>
            <person name="Malmstrom R."/>
            <person name="Stieglmeier M."/>
            <person name="Klingl A."/>
            <person name="Woyke T."/>
            <person name="Ryan C.M."/>
            <person name="Banfield J.F."/>
        </authorList>
    </citation>
    <scope>NUCLEOTIDE SEQUENCE [LARGE SCALE GENOMIC DNA]</scope>
    <source>
        <strain evidence="2">CG11_big_fil_rev_8_21_14_0_20_46_11</strain>
    </source>
</reference>
<keyword evidence="1" id="KW-1133">Transmembrane helix</keyword>
<protein>
    <recommendedName>
        <fullName evidence="4">Cell division protein FtsL</fullName>
    </recommendedName>
</protein>
<keyword evidence="1" id="KW-0812">Transmembrane</keyword>
<dbReference type="AlphaFoldDB" id="A0A2H0KD20"/>
<comment type="caution">
    <text evidence="2">The sequence shown here is derived from an EMBL/GenBank/DDBJ whole genome shotgun (WGS) entry which is preliminary data.</text>
</comment>